<feature type="transmembrane region" description="Helical" evidence="15">
    <location>
        <begin position="199"/>
        <end position="220"/>
    </location>
</feature>
<dbReference type="OMA" id="VFFMYPE"/>
<evidence type="ECO:0000259" key="16">
    <source>
        <dbReference type="PROSITE" id="PS50850"/>
    </source>
</evidence>
<dbReference type="AlphaFoldDB" id="A0A401NYK8"/>
<dbReference type="CDD" id="cd17432">
    <property type="entry name" value="MFS_GLUT_Class2"/>
    <property type="match status" value="1"/>
</dbReference>
<comment type="subcellular location">
    <subcellularLocation>
        <location evidence="2">Cell membrane</location>
        <location evidence="2">Sarcolemma</location>
    </subcellularLocation>
    <subcellularLocation>
        <location evidence="3">Cell membrane</location>
        <topology evidence="3">Multi-pass membrane protein</topology>
    </subcellularLocation>
</comment>
<feature type="transmembrane region" description="Helical" evidence="15">
    <location>
        <begin position="168"/>
        <end position="187"/>
    </location>
</feature>
<dbReference type="NCBIfam" id="TIGR00879">
    <property type="entry name" value="SP"/>
    <property type="match status" value="1"/>
</dbReference>
<organism evidence="17 18">
    <name type="scientific">Scyliorhinus torazame</name>
    <name type="common">Cloudy catshark</name>
    <name type="synonym">Catulus torazame</name>
    <dbReference type="NCBI Taxonomy" id="75743"/>
    <lineage>
        <taxon>Eukaryota</taxon>
        <taxon>Metazoa</taxon>
        <taxon>Chordata</taxon>
        <taxon>Craniata</taxon>
        <taxon>Vertebrata</taxon>
        <taxon>Chondrichthyes</taxon>
        <taxon>Elasmobranchii</taxon>
        <taxon>Galeomorphii</taxon>
        <taxon>Galeoidea</taxon>
        <taxon>Carcharhiniformes</taxon>
        <taxon>Scyliorhinidae</taxon>
        <taxon>Scyliorhinus</taxon>
    </lineage>
</organism>
<feature type="transmembrane region" description="Helical" evidence="15">
    <location>
        <begin position="350"/>
        <end position="372"/>
    </location>
</feature>
<dbReference type="InterPro" id="IPR020846">
    <property type="entry name" value="MFS_dom"/>
</dbReference>
<accession>A0A401NYK8</accession>
<name>A0A401NYK8_SCYTO</name>
<evidence type="ECO:0000256" key="1">
    <source>
        <dbReference type="ARBA" id="ARBA00000590"/>
    </source>
</evidence>
<evidence type="ECO:0000256" key="4">
    <source>
        <dbReference type="ARBA" id="ARBA00007004"/>
    </source>
</evidence>
<feature type="transmembrane region" description="Helical" evidence="15">
    <location>
        <begin position="285"/>
        <end position="311"/>
    </location>
</feature>
<dbReference type="GO" id="GO:0046323">
    <property type="term" value="P:D-glucose import"/>
    <property type="evidence" value="ECO:0007669"/>
    <property type="project" value="TreeGrafter"/>
</dbReference>
<comment type="catalytic activity">
    <reaction evidence="1">
        <text>D-fructose(out) = D-fructose(in)</text>
        <dbReference type="Rhea" id="RHEA:60372"/>
        <dbReference type="ChEBI" id="CHEBI:37721"/>
    </reaction>
</comment>
<sequence>MTTAAARRIPIAQMLRNLLQTRWLLLTIFAASIGGTFQYGFNLSIINAPTTFIQNFINETWTERYGTQLESWVITLIWSFIVVAYSVGGLFGSLLAGPMAIRFGRRNSLLLSNGFVLIGALLMGLSRTVKSFEMILIGRLFSGINSGVGLNVNPMYLGESAPKDIRGMVAMSFAPFTAAGLVLGQTIGIREILGSEELWPLLLASCAVPALIQLIILPWCPESPRYLLIDRKNKDLCMKALKRLCGDINLTAEIDEILAEKKALEGQKAKKLWDLFRDRSVRQQLIIIFVLSSAIQLCGNDAAYTYAVYVFGAAGIPSEKMQYFTIGTGFCEFISSLTSNLLIDRIGRRVLLMGGYSLMVICGILFTISLTFQNQISWMPYLSMACIFASIVNFGIGPAGVTVIIPMEIFDQTARPAAYMISGSLLWINLTIVGVAFPFIVEGVGSFCYVPFLSISFLAALFVGFFLPETKGKTFLEISQEFHRLNFKDQQEQTETKM</sequence>
<proteinExistence type="inferred from homology"/>
<evidence type="ECO:0000256" key="3">
    <source>
        <dbReference type="ARBA" id="ARBA00004651"/>
    </source>
</evidence>
<feature type="transmembrane region" description="Helical" evidence="15">
    <location>
        <begin position="109"/>
        <end position="129"/>
    </location>
</feature>
<evidence type="ECO:0000256" key="9">
    <source>
        <dbReference type="ARBA" id="ARBA00022692"/>
    </source>
</evidence>
<evidence type="ECO:0000256" key="8">
    <source>
        <dbReference type="ARBA" id="ARBA00022597"/>
    </source>
</evidence>
<feature type="transmembrane region" description="Helical" evidence="15">
    <location>
        <begin position="72"/>
        <end position="97"/>
    </location>
</feature>
<dbReference type="PROSITE" id="PS00217">
    <property type="entry name" value="SUGAR_TRANSPORT_2"/>
    <property type="match status" value="1"/>
</dbReference>
<evidence type="ECO:0000256" key="12">
    <source>
        <dbReference type="ARBA" id="ARBA00029961"/>
    </source>
</evidence>
<dbReference type="GO" id="GO:0055056">
    <property type="term" value="F:D-glucose transmembrane transporter activity"/>
    <property type="evidence" value="ECO:0007669"/>
    <property type="project" value="TreeGrafter"/>
</dbReference>
<dbReference type="PROSITE" id="PS50850">
    <property type="entry name" value="MFS"/>
    <property type="match status" value="1"/>
</dbReference>
<dbReference type="GO" id="GO:0005353">
    <property type="term" value="F:fructose transmembrane transporter activity"/>
    <property type="evidence" value="ECO:0007669"/>
    <property type="project" value="UniProtKB-ARBA"/>
</dbReference>
<dbReference type="GO" id="GO:1990539">
    <property type="term" value="P:fructose import across plasma membrane"/>
    <property type="evidence" value="ECO:0007669"/>
    <property type="project" value="UniProtKB-ARBA"/>
</dbReference>
<dbReference type="PRINTS" id="PR00171">
    <property type="entry name" value="SUGRTRNSPORT"/>
</dbReference>
<evidence type="ECO:0000256" key="13">
    <source>
        <dbReference type="ARBA" id="ARBA00031099"/>
    </source>
</evidence>
<dbReference type="PANTHER" id="PTHR23503:SF22">
    <property type="entry name" value="SOLUTE CARRIER FAMILY 2, FACILITATED GLUCOSE TRANSPORTER MEMBER 11"/>
    <property type="match status" value="1"/>
</dbReference>
<dbReference type="SUPFAM" id="SSF103473">
    <property type="entry name" value="MFS general substrate transporter"/>
    <property type="match status" value="1"/>
</dbReference>
<dbReference type="STRING" id="75743.A0A401NYK8"/>
<dbReference type="InterPro" id="IPR003663">
    <property type="entry name" value="Sugar/inositol_transpt"/>
</dbReference>
<keyword evidence="11 15" id="KW-0472">Membrane</keyword>
<feature type="transmembrane region" description="Helical" evidence="15">
    <location>
        <begin position="378"/>
        <end position="405"/>
    </location>
</feature>
<feature type="domain" description="Major facilitator superfamily (MFS) profile" evidence="16">
    <location>
        <begin position="28"/>
        <end position="471"/>
    </location>
</feature>
<evidence type="ECO:0000256" key="11">
    <source>
        <dbReference type="ARBA" id="ARBA00023136"/>
    </source>
</evidence>
<dbReference type="FunFam" id="1.20.1250.20:FF:001511">
    <property type="entry name" value="Solute carrier family 2, facilitated glucose transporter member 5"/>
    <property type="match status" value="1"/>
</dbReference>
<keyword evidence="7" id="KW-1003">Cell membrane</keyword>
<feature type="transmembrane region" description="Helical" evidence="15">
    <location>
        <begin position="447"/>
        <end position="467"/>
    </location>
</feature>
<keyword evidence="8" id="KW-0762">Sugar transport</keyword>
<dbReference type="PANTHER" id="PTHR23503">
    <property type="entry name" value="SOLUTE CARRIER FAMILY 2"/>
    <property type="match status" value="1"/>
</dbReference>
<evidence type="ECO:0000313" key="17">
    <source>
        <dbReference type="EMBL" id="GCB65930.1"/>
    </source>
</evidence>
<keyword evidence="9 15" id="KW-0812">Transmembrane</keyword>
<gene>
    <name evidence="17" type="ORF">scyTo_0014935</name>
</gene>
<evidence type="ECO:0000313" key="18">
    <source>
        <dbReference type="Proteomes" id="UP000288216"/>
    </source>
</evidence>
<dbReference type="InterPro" id="IPR005829">
    <property type="entry name" value="Sugar_transporter_CS"/>
</dbReference>
<comment type="similarity">
    <text evidence="4">Belongs to the major facilitator superfamily. Sugar transporter (TC 2.A.1.1) family. Glucose transporter subfamily.</text>
</comment>
<reference evidence="17 18" key="1">
    <citation type="journal article" date="2018" name="Nat. Ecol. Evol.">
        <title>Shark genomes provide insights into elasmobranch evolution and the origin of vertebrates.</title>
        <authorList>
            <person name="Hara Y"/>
            <person name="Yamaguchi K"/>
            <person name="Onimaru K"/>
            <person name="Kadota M"/>
            <person name="Koyanagi M"/>
            <person name="Keeley SD"/>
            <person name="Tatsumi K"/>
            <person name="Tanaka K"/>
            <person name="Motone F"/>
            <person name="Kageyama Y"/>
            <person name="Nozu R"/>
            <person name="Adachi N"/>
            <person name="Nishimura O"/>
            <person name="Nakagawa R"/>
            <person name="Tanegashima C"/>
            <person name="Kiyatake I"/>
            <person name="Matsumoto R"/>
            <person name="Murakumo K"/>
            <person name="Nishida K"/>
            <person name="Terakita A"/>
            <person name="Kuratani S"/>
            <person name="Sato K"/>
            <person name="Hyodo S Kuraku.S."/>
        </authorList>
    </citation>
    <scope>NUCLEOTIDE SEQUENCE [LARGE SCALE GENOMIC DNA]</scope>
</reference>
<evidence type="ECO:0000256" key="6">
    <source>
        <dbReference type="ARBA" id="ARBA00022448"/>
    </source>
</evidence>
<evidence type="ECO:0000256" key="5">
    <source>
        <dbReference type="ARBA" id="ARBA00015973"/>
    </source>
</evidence>
<evidence type="ECO:0000256" key="10">
    <source>
        <dbReference type="ARBA" id="ARBA00022989"/>
    </source>
</evidence>
<feature type="transmembrane region" description="Helical" evidence="15">
    <location>
        <begin position="21"/>
        <end position="41"/>
    </location>
</feature>
<comment type="caution">
    <text evidence="17">The sequence shown here is derived from an EMBL/GenBank/DDBJ whole genome shotgun (WGS) entry which is preliminary data.</text>
</comment>
<dbReference type="Proteomes" id="UP000288216">
    <property type="component" value="Unassembled WGS sequence"/>
</dbReference>
<evidence type="ECO:0000256" key="15">
    <source>
        <dbReference type="SAM" id="Phobius"/>
    </source>
</evidence>
<feature type="transmembrane region" description="Helical" evidence="15">
    <location>
        <begin position="135"/>
        <end position="156"/>
    </location>
</feature>
<keyword evidence="6 14" id="KW-0813">Transport</keyword>
<protein>
    <recommendedName>
        <fullName evidence="5">Solute carrier family 2, facilitated glucose transporter member 5</fullName>
    </recommendedName>
    <alternativeName>
        <fullName evidence="13">Fructose transporter</fullName>
    </alternativeName>
    <alternativeName>
        <fullName evidence="12">Glucose transporter type 5, small intestine</fullName>
    </alternativeName>
</protein>
<dbReference type="GO" id="GO:0042383">
    <property type="term" value="C:sarcolemma"/>
    <property type="evidence" value="ECO:0007669"/>
    <property type="project" value="UniProtKB-SubCell"/>
</dbReference>
<evidence type="ECO:0000256" key="7">
    <source>
        <dbReference type="ARBA" id="ARBA00022475"/>
    </source>
</evidence>
<feature type="transmembrane region" description="Helical" evidence="15">
    <location>
        <begin position="323"/>
        <end position="343"/>
    </location>
</feature>
<dbReference type="InterPro" id="IPR036259">
    <property type="entry name" value="MFS_trans_sf"/>
</dbReference>
<dbReference type="InterPro" id="IPR045263">
    <property type="entry name" value="GLUT"/>
</dbReference>
<evidence type="ECO:0000256" key="2">
    <source>
        <dbReference type="ARBA" id="ARBA00004135"/>
    </source>
</evidence>
<feature type="transmembrane region" description="Helical" evidence="15">
    <location>
        <begin position="417"/>
        <end position="441"/>
    </location>
</feature>
<dbReference type="InterPro" id="IPR005828">
    <property type="entry name" value="MFS_sugar_transport-like"/>
</dbReference>
<dbReference type="GO" id="GO:0070837">
    <property type="term" value="P:dehydroascorbic acid transport"/>
    <property type="evidence" value="ECO:0007669"/>
    <property type="project" value="TreeGrafter"/>
</dbReference>
<dbReference type="OrthoDB" id="8120565at2759"/>
<evidence type="ECO:0000256" key="14">
    <source>
        <dbReference type="RuleBase" id="RU003346"/>
    </source>
</evidence>
<keyword evidence="10 15" id="KW-1133">Transmembrane helix</keyword>
<dbReference type="Gene3D" id="1.20.1250.20">
    <property type="entry name" value="MFS general substrate transporter like domains"/>
    <property type="match status" value="1"/>
</dbReference>
<dbReference type="Pfam" id="PF00083">
    <property type="entry name" value="Sugar_tr"/>
    <property type="match status" value="1"/>
</dbReference>
<keyword evidence="18" id="KW-1185">Reference proteome</keyword>
<dbReference type="EMBL" id="BFAA01008227">
    <property type="protein sequence ID" value="GCB65930.1"/>
    <property type="molecule type" value="Genomic_DNA"/>
</dbReference>